<dbReference type="GO" id="GO:0005730">
    <property type="term" value="C:nucleolus"/>
    <property type="evidence" value="ECO:0007669"/>
    <property type="project" value="UniProtKB-SubCell"/>
</dbReference>
<gene>
    <name evidence="7" type="ORF">O181_028748</name>
</gene>
<dbReference type="Proteomes" id="UP000765509">
    <property type="component" value="Unassembled WGS sequence"/>
</dbReference>
<name>A0A9Q3CS74_9BASI</name>
<feature type="domain" description="RRM" evidence="6">
    <location>
        <begin position="14"/>
        <end position="94"/>
    </location>
</feature>
<dbReference type="CDD" id="cd12226">
    <property type="entry name" value="RRM_NOL8"/>
    <property type="match status" value="1"/>
</dbReference>
<dbReference type="PROSITE" id="PS50102">
    <property type="entry name" value="RRM"/>
    <property type="match status" value="1"/>
</dbReference>
<evidence type="ECO:0000313" key="8">
    <source>
        <dbReference type="Proteomes" id="UP000765509"/>
    </source>
</evidence>
<feature type="region of interest" description="Disordered" evidence="5">
    <location>
        <begin position="429"/>
        <end position="448"/>
    </location>
</feature>
<evidence type="ECO:0000259" key="6">
    <source>
        <dbReference type="PROSITE" id="PS50102"/>
    </source>
</evidence>
<evidence type="ECO:0000256" key="5">
    <source>
        <dbReference type="SAM" id="MobiDB-lite"/>
    </source>
</evidence>
<dbReference type="GO" id="GO:0003723">
    <property type="term" value="F:RNA binding"/>
    <property type="evidence" value="ECO:0007669"/>
    <property type="project" value="UniProtKB-UniRule"/>
</dbReference>
<comment type="caution">
    <text evidence="7">The sequence shown here is derived from an EMBL/GenBank/DDBJ whole genome shotgun (WGS) entry which is preliminary data.</text>
</comment>
<dbReference type="OrthoDB" id="21643at2759"/>
<dbReference type="PANTHER" id="PTHR48029">
    <property type="entry name" value="NUCLEOLAR PROTEIN 8"/>
    <property type="match status" value="1"/>
</dbReference>
<dbReference type="SMART" id="SM00360">
    <property type="entry name" value="RRM"/>
    <property type="match status" value="1"/>
</dbReference>
<evidence type="ECO:0000256" key="2">
    <source>
        <dbReference type="ARBA" id="ARBA00022884"/>
    </source>
</evidence>
<evidence type="ECO:0000256" key="1">
    <source>
        <dbReference type="ARBA" id="ARBA00004604"/>
    </source>
</evidence>
<feature type="region of interest" description="Disordered" evidence="5">
    <location>
        <begin position="839"/>
        <end position="882"/>
    </location>
</feature>
<keyword evidence="3" id="KW-0539">Nucleus</keyword>
<feature type="region of interest" description="Disordered" evidence="5">
    <location>
        <begin position="646"/>
        <end position="677"/>
    </location>
</feature>
<feature type="region of interest" description="Disordered" evidence="5">
    <location>
        <begin position="365"/>
        <end position="395"/>
    </location>
</feature>
<dbReference type="Pfam" id="PF00076">
    <property type="entry name" value="RRM_1"/>
    <property type="match status" value="1"/>
</dbReference>
<dbReference type="SUPFAM" id="SSF54928">
    <property type="entry name" value="RNA-binding domain, RBD"/>
    <property type="match status" value="1"/>
</dbReference>
<evidence type="ECO:0000256" key="4">
    <source>
        <dbReference type="PROSITE-ProRule" id="PRU00176"/>
    </source>
</evidence>
<dbReference type="EMBL" id="AVOT02009895">
    <property type="protein sequence ID" value="MBW0489033.1"/>
    <property type="molecule type" value="Genomic_DNA"/>
</dbReference>
<feature type="compositionally biased region" description="Basic residues" evidence="5">
    <location>
        <begin position="847"/>
        <end position="866"/>
    </location>
</feature>
<evidence type="ECO:0000256" key="3">
    <source>
        <dbReference type="ARBA" id="ARBA00023242"/>
    </source>
</evidence>
<dbReference type="Gene3D" id="3.30.70.330">
    <property type="match status" value="1"/>
</dbReference>
<dbReference type="InterPro" id="IPR034138">
    <property type="entry name" value="NOP8_RRM"/>
</dbReference>
<dbReference type="PANTHER" id="PTHR48029:SF1">
    <property type="entry name" value="NUCLEOLAR PROTEIN 8"/>
    <property type="match status" value="1"/>
</dbReference>
<evidence type="ECO:0000313" key="7">
    <source>
        <dbReference type="EMBL" id="MBW0489033.1"/>
    </source>
</evidence>
<feature type="compositionally biased region" description="Polar residues" evidence="5">
    <location>
        <begin position="384"/>
        <end position="395"/>
    </location>
</feature>
<keyword evidence="2 4" id="KW-0694">RNA-binding</keyword>
<accession>A0A9Q3CS74</accession>
<sequence>GLFDNSQFDLRQRFRLHLGGLSSSVTAEDIETRFSLFGTVEKVDGVGKLDENGYPLNYGFVDIISTQPQIKRCMNLLSGSIFKGNVLRIAPARPDFRARMEREKAGLPQNTFTDPDEEALRAQEEKILRKRQLKLARWRARRKGIDGYESANMELMTSKRFKSREGINGWKKDPETSLPIFPLITRPLHPLRPMELTGKNLTENDRLVPARPPNRARRARIDPTVYRAAIKNRKTHLLGPRAISIEQYRLGFVGGAKDIKNSQGNRPFWACDYANDGEVIWKLQNGMDGPRQEKVRLSESTLKKVKESQPSCFSQSSNSFSPVPQFLREYYSPSNILSKLNSTPNRNESAVGDNMDVFKVVEDSQSIGLRQEKPTSDDNLGSLGKNSHTSNKNSLPAFLDSNSAIEQFNTDLNLSGVYTTHACAPNSPLRLKGGAPSKRLHHPAGKDKACERESAAFQSNPDAPSSIDQELSAQLKLERQKYVSLASQLISQTVDNAVALEDVGQGSQDAVKRQKAKERKQWQMRSHQLNGEPTEVAGAVKAHSHNHYEGEPDVALACRDGDIISKDSLASQKTSKKKVAVISNPGSDHNLSNSFQSIAAQSEALAKRSQLQVTLLSESNDSRPASAKYVKQLLQNEVDGARNNFNVEPSEMCGPPQKTRTNVDIRSNTNDKMNEIPSLTKHGYDIQMSNLTDMFKAKEAEKVEFRLSDNLGEFELEDNNPLTCDMDKKTDVDVSNLKPDLNKQLRSQTSIHPSRLMGEESGLMKLTAQPNDDGLRTPFFVFPMDDDPESRAIWSLLSPEHQARVQQQCLRPAASSLGWRTFFRTESMDEIQEEHNAKKAEWTEQMRRKHKEAIKKSRKWGNKQIRKPPTLEANIEAENDQH</sequence>
<protein>
    <recommendedName>
        <fullName evidence="6">RRM domain-containing protein</fullName>
    </recommendedName>
</protein>
<keyword evidence="8" id="KW-1185">Reference proteome</keyword>
<feature type="compositionally biased region" description="Polar residues" evidence="5">
    <location>
        <begin position="658"/>
        <end position="671"/>
    </location>
</feature>
<reference evidence="7" key="1">
    <citation type="submission" date="2021-03" db="EMBL/GenBank/DDBJ databases">
        <title>Draft genome sequence of rust myrtle Austropuccinia psidii MF-1, a brazilian biotype.</title>
        <authorList>
            <person name="Quecine M.C."/>
            <person name="Pachon D.M.R."/>
            <person name="Bonatelli M.L."/>
            <person name="Correr F.H."/>
            <person name="Franceschini L.M."/>
            <person name="Leite T.F."/>
            <person name="Margarido G.R.A."/>
            <person name="Almeida C.A."/>
            <person name="Ferrarezi J.A."/>
            <person name="Labate C.A."/>
        </authorList>
    </citation>
    <scope>NUCLEOTIDE SEQUENCE</scope>
    <source>
        <strain evidence="7">MF-1</strain>
    </source>
</reference>
<organism evidence="7 8">
    <name type="scientific">Austropuccinia psidii MF-1</name>
    <dbReference type="NCBI Taxonomy" id="1389203"/>
    <lineage>
        <taxon>Eukaryota</taxon>
        <taxon>Fungi</taxon>
        <taxon>Dikarya</taxon>
        <taxon>Basidiomycota</taxon>
        <taxon>Pucciniomycotina</taxon>
        <taxon>Pucciniomycetes</taxon>
        <taxon>Pucciniales</taxon>
        <taxon>Sphaerophragmiaceae</taxon>
        <taxon>Austropuccinia</taxon>
    </lineage>
</organism>
<dbReference type="InterPro" id="IPR035979">
    <property type="entry name" value="RBD_domain_sf"/>
</dbReference>
<dbReference type="InterPro" id="IPR000504">
    <property type="entry name" value="RRM_dom"/>
</dbReference>
<dbReference type="InterPro" id="IPR012677">
    <property type="entry name" value="Nucleotide-bd_a/b_plait_sf"/>
</dbReference>
<proteinExistence type="predicted"/>
<feature type="non-terminal residue" evidence="7">
    <location>
        <position position="882"/>
    </location>
</feature>
<comment type="subcellular location">
    <subcellularLocation>
        <location evidence="1">Nucleus</location>
        <location evidence="1">Nucleolus</location>
    </subcellularLocation>
</comment>
<dbReference type="AlphaFoldDB" id="A0A9Q3CS74"/>